<feature type="domain" description="Late embryogenesis abundant protein LEA-2 subgroup" evidence="7">
    <location>
        <begin position="142"/>
        <end position="224"/>
    </location>
</feature>
<protein>
    <recommendedName>
        <fullName evidence="7">Late embryogenesis abundant protein LEA-2 subgroup domain-containing protein</fullName>
    </recommendedName>
</protein>
<dbReference type="GO" id="GO:0098542">
    <property type="term" value="P:defense response to other organism"/>
    <property type="evidence" value="ECO:0007669"/>
    <property type="project" value="InterPro"/>
</dbReference>
<dbReference type="EMBL" id="JAYMYR010000006">
    <property type="protein sequence ID" value="KAK7356820.1"/>
    <property type="molecule type" value="Genomic_DNA"/>
</dbReference>
<dbReference type="InterPro" id="IPR004864">
    <property type="entry name" value="LEA_2"/>
</dbReference>
<dbReference type="GO" id="GO:0005886">
    <property type="term" value="C:plasma membrane"/>
    <property type="evidence" value="ECO:0007669"/>
    <property type="project" value="TreeGrafter"/>
</dbReference>
<name>A0AAN9ML37_PHACN</name>
<dbReference type="PANTHER" id="PTHR31234">
    <property type="entry name" value="LATE EMBRYOGENESIS ABUNDANT (LEA) HYDROXYPROLINE-RICH GLYCOPROTEIN FAMILY"/>
    <property type="match status" value="1"/>
</dbReference>
<sequence length="269" mass="30118">MVDFSIRIVVRTALSKSLVFMADHQRLRIHPMEGEAPPPPTTPLVPPGSSRSEKGIPLHHPPLLRSVPAVYTKPRKRSCFCKCMCWTISLFVLLLVILAATIGILYLVFKPKLPDYSVDTLRISDLRLNFDMSLYAKFDVKITANNPNKKIGIYYEKGGKLSVWYTNTRLCEGSLPQFYQGHQNKTVLNVSLSGQVQSGSTLMTALQQQQQTGRIPLDLKVHAPIAIKLGRLKLMKVRVLGECLLVVDSLSSNNLISIKASNCKFRMKL</sequence>
<comment type="subcellular location">
    <subcellularLocation>
        <location evidence="1">Membrane</location>
        <topology evidence="1">Single-pass membrane protein</topology>
    </subcellularLocation>
</comment>
<dbReference type="InterPro" id="IPR044839">
    <property type="entry name" value="NDR1-like"/>
</dbReference>
<evidence type="ECO:0000256" key="6">
    <source>
        <dbReference type="SAM" id="Phobius"/>
    </source>
</evidence>
<evidence type="ECO:0000256" key="2">
    <source>
        <dbReference type="ARBA" id="ARBA00022692"/>
    </source>
</evidence>
<dbReference type="Pfam" id="PF03168">
    <property type="entry name" value="LEA_2"/>
    <property type="match status" value="1"/>
</dbReference>
<comment type="caution">
    <text evidence="8">The sequence shown here is derived from an EMBL/GenBank/DDBJ whole genome shotgun (WGS) entry which is preliminary data.</text>
</comment>
<proteinExistence type="predicted"/>
<feature type="transmembrane region" description="Helical" evidence="6">
    <location>
        <begin position="83"/>
        <end position="109"/>
    </location>
</feature>
<keyword evidence="3 6" id="KW-1133">Transmembrane helix</keyword>
<gene>
    <name evidence="8" type="ORF">VNO80_16099</name>
</gene>
<reference evidence="8 9" key="1">
    <citation type="submission" date="2024-01" db="EMBL/GenBank/DDBJ databases">
        <title>The genomes of 5 underutilized Papilionoideae crops provide insights into root nodulation and disease resistanc.</title>
        <authorList>
            <person name="Jiang F."/>
        </authorList>
    </citation>
    <scope>NUCLEOTIDE SEQUENCE [LARGE SCALE GENOMIC DNA]</scope>
    <source>
        <strain evidence="8">JINMINGXINNONG_FW02</strain>
        <tissue evidence="8">Leaves</tissue>
    </source>
</reference>
<dbReference type="PANTHER" id="PTHR31234:SF72">
    <property type="entry name" value="NDR1_HIN1-LIKE PROTEIN 6"/>
    <property type="match status" value="1"/>
</dbReference>
<organism evidence="8 9">
    <name type="scientific">Phaseolus coccineus</name>
    <name type="common">Scarlet runner bean</name>
    <name type="synonym">Phaseolus multiflorus</name>
    <dbReference type="NCBI Taxonomy" id="3886"/>
    <lineage>
        <taxon>Eukaryota</taxon>
        <taxon>Viridiplantae</taxon>
        <taxon>Streptophyta</taxon>
        <taxon>Embryophyta</taxon>
        <taxon>Tracheophyta</taxon>
        <taxon>Spermatophyta</taxon>
        <taxon>Magnoliopsida</taxon>
        <taxon>eudicotyledons</taxon>
        <taxon>Gunneridae</taxon>
        <taxon>Pentapetalae</taxon>
        <taxon>rosids</taxon>
        <taxon>fabids</taxon>
        <taxon>Fabales</taxon>
        <taxon>Fabaceae</taxon>
        <taxon>Papilionoideae</taxon>
        <taxon>50 kb inversion clade</taxon>
        <taxon>NPAAA clade</taxon>
        <taxon>indigoferoid/millettioid clade</taxon>
        <taxon>Phaseoleae</taxon>
        <taxon>Phaseolus</taxon>
    </lineage>
</organism>
<keyword evidence="2 6" id="KW-0812">Transmembrane</keyword>
<evidence type="ECO:0000259" key="7">
    <source>
        <dbReference type="Pfam" id="PF03168"/>
    </source>
</evidence>
<dbReference type="Proteomes" id="UP001374584">
    <property type="component" value="Unassembled WGS sequence"/>
</dbReference>
<evidence type="ECO:0000313" key="8">
    <source>
        <dbReference type="EMBL" id="KAK7356820.1"/>
    </source>
</evidence>
<evidence type="ECO:0000256" key="1">
    <source>
        <dbReference type="ARBA" id="ARBA00004167"/>
    </source>
</evidence>
<keyword evidence="9" id="KW-1185">Reference proteome</keyword>
<evidence type="ECO:0000256" key="5">
    <source>
        <dbReference type="SAM" id="MobiDB-lite"/>
    </source>
</evidence>
<evidence type="ECO:0000256" key="3">
    <source>
        <dbReference type="ARBA" id="ARBA00022989"/>
    </source>
</evidence>
<feature type="region of interest" description="Disordered" evidence="5">
    <location>
        <begin position="31"/>
        <end position="56"/>
    </location>
</feature>
<dbReference type="AlphaFoldDB" id="A0AAN9ML37"/>
<evidence type="ECO:0000313" key="9">
    <source>
        <dbReference type="Proteomes" id="UP001374584"/>
    </source>
</evidence>
<keyword evidence="4 6" id="KW-0472">Membrane</keyword>
<accession>A0AAN9ML37</accession>
<evidence type="ECO:0000256" key="4">
    <source>
        <dbReference type="ARBA" id="ARBA00023136"/>
    </source>
</evidence>
<feature type="compositionally biased region" description="Pro residues" evidence="5">
    <location>
        <begin position="36"/>
        <end position="46"/>
    </location>
</feature>